<protein>
    <submittedName>
        <fullName evidence="2">Transcriptional regulatory protein UhpA</fullName>
    </submittedName>
</protein>
<dbReference type="EMBL" id="VRLW01000001">
    <property type="protein sequence ID" value="KAA1259450.1"/>
    <property type="molecule type" value="Genomic_DNA"/>
</dbReference>
<dbReference type="PRINTS" id="PR00038">
    <property type="entry name" value="HTHLUXR"/>
</dbReference>
<dbReference type="Proteomes" id="UP000322699">
    <property type="component" value="Unassembled WGS sequence"/>
</dbReference>
<gene>
    <name evidence="2" type="primary">uhpA</name>
    <name evidence="2" type="ORF">LF1_19820</name>
</gene>
<dbReference type="GO" id="GO:0006355">
    <property type="term" value="P:regulation of DNA-templated transcription"/>
    <property type="evidence" value="ECO:0007669"/>
    <property type="project" value="InterPro"/>
</dbReference>
<evidence type="ECO:0000259" key="1">
    <source>
        <dbReference type="PROSITE" id="PS50043"/>
    </source>
</evidence>
<organism evidence="2 3">
    <name type="scientific">Rubripirellula obstinata</name>
    <dbReference type="NCBI Taxonomy" id="406547"/>
    <lineage>
        <taxon>Bacteria</taxon>
        <taxon>Pseudomonadati</taxon>
        <taxon>Planctomycetota</taxon>
        <taxon>Planctomycetia</taxon>
        <taxon>Pirellulales</taxon>
        <taxon>Pirellulaceae</taxon>
        <taxon>Rubripirellula</taxon>
    </lineage>
</organism>
<dbReference type="InterPro" id="IPR000792">
    <property type="entry name" value="Tscrpt_reg_LuxR_C"/>
</dbReference>
<dbReference type="InterPro" id="IPR036388">
    <property type="entry name" value="WH-like_DNA-bd_sf"/>
</dbReference>
<dbReference type="GO" id="GO:0003677">
    <property type="term" value="F:DNA binding"/>
    <property type="evidence" value="ECO:0007669"/>
    <property type="project" value="InterPro"/>
</dbReference>
<sequence length="256" mass="28144">MTLILDIDCSQFSFSDFAVCSALSIAICFGNTLADFISNSRELHRDVLQHIADHSSAKELVEPFCHAVYVKAADGRILLTNRLYEELFAGDRSSVGRLCEAFLDQSILTASRASDDLILAGCSELFFSHAGRDAQGRAVKLETFKGSLLGAGHPNWAILGITSLLEITEEESQLRLQPLSQSWRLLSEMKNREQQTAVLIAKGTRVKEIAAILGVSEKTVDNTRANVLEKLSLDQPADLIKLMVRIQDNGFADFGL</sequence>
<evidence type="ECO:0000313" key="3">
    <source>
        <dbReference type="Proteomes" id="UP000322699"/>
    </source>
</evidence>
<dbReference type="Pfam" id="PF00196">
    <property type="entry name" value="GerE"/>
    <property type="match status" value="1"/>
</dbReference>
<evidence type="ECO:0000313" key="2">
    <source>
        <dbReference type="EMBL" id="KAA1259450.1"/>
    </source>
</evidence>
<feature type="domain" description="HTH luxR-type" evidence="1">
    <location>
        <begin position="179"/>
        <end position="247"/>
    </location>
</feature>
<dbReference type="InterPro" id="IPR016032">
    <property type="entry name" value="Sig_transdc_resp-reg_C-effctor"/>
</dbReference>
<dbReference type="PROSITE" id="PS50043">
    <property type="entry name" value="HTH_LUXR_2"/>
    <property type="match status" value="1"/>
</dbReference>
<proteinExistence type="predicted"/>
<dbReference type="AlphaFoldDB" id="A0A5B1CIL7"/>
<dbReference type="Gene3D" id="1.10.10.10">
    <property type="entry name" value="Winged helix-like DNA-binding domain superfamily/Winged helix DNA-binding domain"/>
    <property type="match status" value="1"/>
</dbReference>
<dbReference type="SMART" id="SM00421">
    <property type="entry name" value="HTH_LUXR"/>
    <property type="match status" value="1"/>
</dbReference>
<comment type="caution">
    <text evidence="2">The sequence shown here is derived from an EMBL/GenBank/DDBJ whole genome shotgun (WGS) entry which is preliminary data.</text>
</comment>
<dbReference type="RefSeq" id="WP_068264179.1">
    <property type="nucleotide sequence ID" value="NZ_LWSK01000056.1"/>
</dbReference>
<reference evidence="2 3" key="1">
    <citation type="submission" date="2019-08" db="EMBL/GenBank/DDBJ databases">
        <title>Deep-cultivation of Planctomycetes and their phenomic and genomic characterization uncovers novel biology.</title>
        <authorList>
            <person name="Wiegand S."/>
            <person name="Jogler M."/>
            <person name="Boedeker C."/>
            <person name="Pinto D."/>
            <person name="Vollmers J."/>
            <person name="Rivas-Marin E."/>
            <person name="Kohn T."/>
            <person name="Peeters S.H."/>
            <person name="Heuer A."/>
            <person name="Rast P."/>
            <person name="Oberbeckmann S."/>
            <person name="Bunk B."/>
            <person name="Jeske O."/>
            <person name="Meyerdierks A."/>
            <person name="Storesund J.E."/>
            <person name="Kallscheuer N."/>
            <person name="Luecker S."/>
            <person name="Lage O.M."/>
            <person name="Pohl T."/>
            <person name="Merkel B.J."/>
            <person name="Hornburger P."/>
            <person name="Mueller R.-W."/>
            <person name="Bruemmer F."/>
            <person name="Labrenz M."/>
            <person name="Spormann A.M."/>
            <person name="Op Den Camp H."/>
            <person name="Overmann J."/>
            <person name="Amann R."/>
            <person name="Jetten M.S.M."/>
            <person name="Mascher T."/>
            <person name="Medema M.H."/>
            <person name="Devos D.P."/>
            <person name="Kaster A.-K."/>
            <person name="Ovreas L."/>
            <person name="Rohde M."/>
            <person name="Galperin M.Y."/>
            <person name="Jogler C."/>
        </authorList>
    </citation>
    <scope>NUCLEOTIDE SEQUENCE [LARGE SCALE GENOMIC DNA]</scope>
    <source>
        <strain evidence="2 3">LF1</strain>
    </source>
</reference>
<keyword evidence="3" id="KW-1185">Reference proteome</keyword>
<accession>A0A5B1CIL7</accession>
<dbReference type="CDD" id="cd06170">
    <property type="entry name" value="LuxR_C_like"/>
    <property type="match status" value="1"/>
</dbReference>
<dbReference type="SUPFAM" id="SSF46894">
    <property type="entry name" value="C-terminal effector domain of the bipartite response regulators"/>
    <property type="match status" value="1"/>
</dbReference>
<name>A0A5B1CIL7_9BACT</name>